<sequence>MRSRGVLLTMLAVFIAGVVFSLSIIPEGIDMRLDMVMANDVLKTVEKNWERIEQGDYSGVTQQFAVLDQEGLLRYQSADGMFTGLNDAIRNRDAILDVTVQGVTAGKLIIREDYSAKHQQNKHQLTTVIAVSFFMMLVLGGLYVFYLQRAFISPFKKLQGFARNVARGNLEVPLNMNKNNPFGVFTESFDIMREQLAAARKSEYEANRSKKELVASLSHDIKTPVASIKAVSELMLLRAMDAKDIRQLNMINAKAEQIDLMITDMFHATLEELQELKVKGTEEYSSILDDILQNADLDNRIFHDPIPECMIYADALRLQQVFDNILSNSYKYANTAVTVVTYLTSGYLQIDIMDYGKGVDPDELPLLFNKFYRGQNITGQAGAGLGLYISKYLMQGMQGEIECSNRDGGFTVSLRLKLV</sequence>
<dbReference type="Proteomes" id="UP000187412">
    <property type="component" value="Unassembled WGS sequence"/>
</dbReference>
<dbReference type="InterPro" id="IPR036890">
    <property type="entry name" value="HATPase_C_sf"/>
</dbReference>
<evidence type="ECO:0000256" key="6">
    <source>
        <dbReference type="ARBA" id="ARBA00022679"/>
    </source>
</evidence>
<dbReference type="Pfam" id="PF02518">
    <property type="entry name" value="HATPase_c"/>
    <property type="match status" value="1"/>
</dbReference>
<dbReference type="Gene3D" id="3.30.565.10">
    <property type="entry name" value="Histidine kinase-like ATPase, C-terminal domain"/>
    <property type="match status" value="1"/>
</dbReference>
<dbReference type="SUPFAM" id="SSF55874">
    <property type="entry name" value="ATPase domain of HSP90 chaperone/DNA topoisomerase II/histidine kinase"/>
    <property type="match status" value="1"/>
</dbReference>
<proteinExistence type="predicted"/>
<evidence type="ECO:0000256" key="2">
    <source>
        <dbReference type="ARBA" id="ARBA00004651"/>
    </source>
</evidence>
<feature type="domain" description="Histidine kinase" evidence="15">
    <location>
        <begin position="216"/>
        <end position="419"/>
    </location>
</feature>
<dbReference type="SMART" id="SM00387">
    <property type="entry name" value="HATPase_c"/>
    <property type="match status" value="1"/>
</dbReference>
<keyword evidence="6" id="KW-0808">Transferase</keyword>
<comment type="subcellular location">
    <subcellularLocation>
        <location evidence="2">Cell membrane</location>
        <topology evidence="2">Multi-pass membrane protein</topology>
    </subcellularLocation>
</comment>
<evidence type="ECO:0000313" key="18">
    <source>
        <dbReference type="Proteomes" id="UP000187412"/>
    </source>
</evidence>
<dbReference type="InterPro" id="IPR050398">
    <property type="entry name" value="HssS/ArlS-like"/>
</dbReference>
<evidence type="ECO:0000313" key="17">
    <source>
        <dbReference type="EMBL" id="OMD43840.1"/>
    </source>
</evidence>
<dbReference type="PROSITE" id="PS50109">
    <property type="entry name" value="HIS_KIN"/>
    <property type="match status" value="1"/>
</dbReference>
<keyword evidence="9 17" id="KW-0418">Kinase</keyword>
<dbReference type="PRINTS" id="PR00344">
    <property type="entry name" value="BCTRLSENSOR"/>
</dbReference>
<name>A0ABX3H2X7_PAEBO</name>
<dbReference type="Gene3D" id="6.10.340.10">
    <property type="match status" value="1"/>
</dbReference>
<dbReference type="CDD" id="cd06225">
    <property type="entry name" value="HAMP"/>
    <property type="match status" value="1"/>
</dbReference>
<dbReference type="PANTHER" id="PTHR45528:SF1">
    <property type="entry name" value="SENSOR HISTIDINE KINASE CPXA"/>
    <property type="match status" value="1"/>
</dbReference>
<dbReference type="InterPro" id="IPR004358">
    <property type="entry name" value="Sig_transdc_His_kin-like_C"/>
</dbReference>
<accession>A0ABX3H2X7</accession>
<dbReference type="SUPFAM" id="SSF158472">
    <property type="entry name" value="HAMP domain-like"/>
    <property type="match status" value="1"/>
</dbReference>
<dbReference type="InterPro" id="IPR003661">
    <property type="entry name" value="HisK_dim/P_dom"/>
</dbReference>
<dbReference type="SMART" id="SM00388">
    <property type="entry name" value="HisKA"/>
    <property type="match status" value="1"/>
</dbReference>
<evidence type="ECO:0000256" key="7">
    <source>
        <dbReference type="ARBA" id="ARBA00022692"/>
    </source>
</evidence>
<keyword evidence="10" id="KW-0067">ATP-binding</keyword>
<feature type="domain" description="HAMP" evidence="16">
    <location>
        <begin position="149"/>
        <end position="201"/>
    </location>
</feature>
<dbReference type="Gene3D" id="1.10.287.130">
    <property type="match status" value="1"/>
</dbReference>
<keyword evidence="18" id="KW-1185">Reference proteome</keyword>
<dbReference type="InterPro" id="IPR036097">
    <property type="entry name" value="HisK_dim/P_sf"/>
</dbReference>
<evidence type="ECO:0000256" key="9">
    <source>
        <dbReference type="ARBA" id="ARBA00022777"/>
    </source>
</evidence>
<dbReference type="EMBL" id="MPTB01000034">
    <property type="protein sequence ID" value="OMD43840.1"/>
    <property type="molecule type" value="Genomic_DNA"/>
</dbReference>
<dbReference type="Pfam" id="PF00512">
    <property type="entry name" value="HisKA"/>
    <property type="match status" value="1"/>
</dbReference>
<dbReference type="RefSeq" id="WP_076113035.1">
    <property type="nucleotide sequence ID" value="NZ_MPTB01000034.1"/>
</dbReference>
<dbReference type="SUPFAM" id="SSF47384">
    <property type="entry name" value="Homodimeric domain of signal transducing histidine kinase"/>
    <property type="match status" value="1"/>
</dbReference>
<evidence type="ECO:0000256" key="4">
    <source>
        <dbReference type="ARBA" id="ARBA00022475"/>
    </source>
</evidence>
<evidence type="ECO:0000256" key="5">
    <source>
        <dbReference type="ARBA" id="ARBA00022553"/>
    </source>
</evidence>
<keyword evidence="4" id="KW-1003">Cell membrane</keyword>
<evidence type="ECO:0000256" key="11">
    <source>
        <dbReference type="ARBA" id="ARBA00022989"/>
    </source>
</evidence>
<dbReference type="GO" id="GO:0016301">
    <property type="term" value="F:kinase activity"/>
    <property type="evidence" value="ECO:0007669"/>
    <property type="project" value="UniProtKB-KW"/>
</dbReference>
<keyword evidence="7 14" id="KW-0812">Transmembrane</keyword>
<comment type="caution">
    <text evidence="17">The sequence shown here is derived from an EMBL/GenBank/DDBJ whole genome shotgun (WGS) entry which is preliminary data.</text>
</comment>
<reference evidence="17 18" key="1">
    <citation type="submission" date="2016-10" db="EMBL/GenBank/DDBJ databases">
        <title>Paenibacillus species isolates.</title>
        <authorList>
            <person name="Beno S.M."/>
        </authorList>
    </citation>
    <scope>NUCLEOTIDE SEQUENCE [LARGE SCALE GENOMIC DNA]</scope>
    <source>
        <strain evidence="17 18">FSL H7-0744</strain>
    </source>
</reference>
<protein>
    <recommendedName>
        <fullName evidence="3">histidine kinase</fullName>
        <ecNumber evidence="3">2.7.13.3</ecNumber>
    </recommendedName>
</protein>
<evidence type="ECO:0000256" key="14">
    <source>
        <dbReference type="SAM" id="Phobius"/>
    </source>
</evidence>
<dbReference type="InterPro" id="IPR003660">
    <property type="entry name" value="HAMP_dom"/>
</dbReference>
<dbReference type="PROSITE" id="PS50885">
    <property type="entry name" value="HAMP"/>
    <property type="match status" value="1"/>
</dbReference>
<keyword evidence="12" id="KW-0902">Two-component regulatory system</keyword>
<evidence type="ECO:0000256" key="12">
    <source>
        <dbReference type="ARBA" id="ARBA00023012"/>
    </source>
</evidence>
<evidence type="ECO:0000256" key="1">
    <source>
        <dbReference type="ARBA" id="ARBA00000085"/>
    </source>
</evidence>
<dbReference type="InterPro" id="IPR003594">
    <property type="entry name" value="HATPase_dom"/>
</dbReference>
<evidence type="ECO:0000256" key="3">
    <source>
        <dbReference type="ARBA" id="ARBA00012438"/>
    </source>
</evidence>
<comment type="catalytic activity">
    <reaction evidence="1">
        <text>ATP + protein L-histidine = ADP + protein N-phospho-L-histidine.</text>
        <dbReference type="EC" id="2.7.13.3"/>
    </reaction>
</comment>
<evidence type="ECO:0000259" key="15">
    <source>
        <dbReference type="PROSITE" id="PS50109"/>
    </source>
</evidence>
<keyword evidence="13 14" id="KW-0472">Membrane</keyword>
<evidence type="ECO:0000256" key="8">
    <source>
        <dbReference type="ARBA" id="ARBA00022741"/>
    </source>
</evidence>
<keyword evidence="11 14" id="KW-1133">Transmembrane helix</keyword>
<organism evidence="17 18">
    <name type="scientific">Paenibacillus borealis</name>
    <dbReference type="NCBI Taxonomy" id="160799"/>
    <lineage>
        <taxon>Bacteria</taxon>
        <taxon>Bacillati</taxon>
        <taxon>Bacillota</taxon>
        <taxon>Bacilli</taxon>
        <taxon>Bacillales</taxon>
        <taxon>Paenibacillaceae</taxon>
        <taxon>Paenibacillus</taxon>
    </lineage>
</organism>
<dbReference type="EC" id="2.7.13.3" evidence="3"/>
<keyword evidence="5" id="KW-0597">Phosphoprotein</keyword>
<evidence type="ECO:0000256" key="13">
    <source>
        <dbReference type="ARBA" id="ARBA00023136"/>
    </source>
</evidence>
<feature type="transmembrane region" description="Helical" evidence="14">
    <location>
        <begin position="125"/>
        <end position="147"/>
    </location>
</feature>
<dbReference type="InterPro" id="IPR005467">
    <property type="entry name" value="His_kinase_dom"/>
</dbReference>
<dbReference type="CDD" id="cd00082">
    <property type="entry name" value="HisKA"/>
    <property type="match status" value="1"/>
</dbReference>
<dbReference type="CDD" id="cd00075">
    <property type="entry name" value="HATPase"/>
    <property type="match status" value="1"/>
</dbReference>
<dbReference type="PANTHER" id="PTHR45528">
    <property type="entry name" value="SENSOR HISTIDINE KINASE CPXA"/>
    <property type="match status" value="1"/>
</dbReference>
<evidence type="ECO:0000256" key="10">
    <source>
        <dbReference type="ARBA" id="ARBA00022840"/>
    </source>
</evidence>
<keyword evidence="8" id="KW-0547">Nucleotide-binding</keyword>
<gene>
    <name evidence="17" type="ORF">BSK56_23835</name>
</gene>
<evidence type="ECO:0000259" key="16">
    <source>
        <dbReference type="PROSITE" id="PS50885"/>
    </source>
</evidence>